<evidence type="ECO:0000256" key="3">
    <source>
        <dbReference type="ARBA" id="ARBA00022840"/>
    </source>
</evidence>
<evidence type="ECO:0000313" key="5">
    <source>
        <dbReference type="EMBL" id="UVW33755.1"/>
    </source>
</evidence>
<protein>
    <submittedName>
        <fullName evidence="5">ATP-binding cassette domain-containing protein</fullName>
    </submittedName>
</protein>
<dbReference type="PANTHER" id="PTHR42734:SF20">
    <property type="entry name" value="ABC-TYPE IRON(III)-SIDEROPHORE TRANSPORT SYSTEM, ATPASE COMPONENT"/>
    <property type="match status" value="1"/>
</dbReference>
<dbReference type="PANTHER" id="PTHR42734">
    <property type="entry name" value="METAL TRANSPORT SYSTEM ATP-BINDING PROTEIN TM_0124-RELATED"/>
    <property type="match status" value="1"/>
</dbReference>
<proteinExistence type="predicted"/>
<organism evidence="5 6">
    <name type="scientific">SAR92 clade bacterium H455</name>
    <dbReference type="NCBI Taxonomy" id="2974818"/>
    <lineage>
        <taxon>Bacteria</taxon>
        <taxon>Pseudomonadati</taxon>
        <taxon>Pseudomonadota</taxon>
        <taxon>Gammaproteobacteria</taxon>
        <taxon>Cellvibrionales</taxon>
        <taxon>Porticoccaceae</taxon>
        <taxon>SAR92 clade</taxon>
    </lineage>
</organism>
<evidence type="ECO:0000256" key="2">
    <source>
        <dbReference type="ARBA" id="ARBA00022741"/>
    </source>
</evidence>
<keyword evidence="2" id="KW-0547">Nucleotide-binding</keyword>
<evidence type="ECO:0000259" key="4">
    <source>
        <dbReference type="PROSITE" id="PS50893"/>
    </source>
</evidence>
<keyword evidence="6" id="KW-1185">Reference proteome</keyword>
<keyword evidence="1" id="KW-0813">Transport</keyword>
<evidence type="ECO:0000256" key="1">
    <source>
        <dbReference type="ARBA" id="ARBA00022448"/>
    </source>
</evidence>
<dbReference type="SUPFAM" id="SSF52540">
    <property type="entry name" value="P-loop containing nucleoside triphosphate hydrolases"/>
    <property type="match status" value="1"/>
</dbReference>
<dbReference type="PROSITE" id="PS50893">
    <property type="entry name" value="ABC_TRANSPORTER_2"/>
    <property type="match status" value="1"/>
</dbReference>
<name>A0ABY5TJ06_9GAMM</name>
<dbReference type="Pfam" id="PF00005">
    <property type="entry name" value="ABC_tran"/>
    <property type="match status" value="1"/>
</dbReference>
<dbReference type="Proteomes" id="UP001059934">
    <property type="component" value="Chromosome"/>
</dbReference>
<dbReference type="SMART" id="SM00382">
    <property type="entry name" value="AAA"/>
    <property type="match status" value="1"/>
</dbReference>
<accession>A0ABY5TJ06</accession>
<dbReference type="InterPro" id="IPR027417">
    <property type="entry name" value="P-loop_NTPase"/>
</dbReference>
<dbReference type="InterPro" id="IPR050153">
    <property type="entry name" value="Metal_Ion_Import_ABC"/>
</dbReference>
<evidence type="ECO:0000313" key="6">
    <source>
        <dbReference type="Proteomes" id="UP001059934"/>
    </source>
</evidence>
<dbReference type="EMBL" id="CP103416">
    <property type="protein sequence ID" value="UVW33755.1"/>
    <property type="molecule type" value="Genomic_DNA"/>
</dbReference>
<reference evidence="5" key="1">
    <citation type="submission" date="2022-08" db="EMBL/GenBank/DDBJ databases">
        <title>Catabolic pathway analysis in culturable SAR92 clade bacteria reveals their overlooked roles in DMSP degradation in coastal seas.</title>
        <authorList>
            <person name="He X."/>
            <person name="Zhang X."/>
            <person name="Zhang Y."/>
        </authorList>
    </citation>
    <scope>NUCLEOTIDE SEQUENCE</scope>
    <source>
        <strain evidence="5">H455</strain>
    </source>
</reference>
<feature type="domain" description="ABC transporter" evidence="4">
    <location>
        <begin position="12"/>
        <end position="225"/>
    </location>
</feature>
<dbReference type="InterPro" id="IPR003593">
    <property type="entry name" value="AAA+_ATPase"/>
</dbReference>
<keyword evidence="3 5" id="KW-0067">ATP-binding</keyword>
<gene>
    <name evidence="5" type="ORF">NYF23_06800</name>
</gene>
<dbReference type="GO" id="GO:0005524">
    <property type="term" value="F:ATP binding"/>
    <property type="evidence" value="ECO:0007669"/>
    <property type="project" value="UniProtKB-KW"/>
</dbReference>
<sequence length="227" mass="24598">MNDALKQPAALFQFSNQRLQYQGRTVLDNLSLSIASGERVALIGESGAGKSTLLKALREQRPDQVAWCPQQPGLVPILSTFHNIYMGALSSHSLAYNLVNLIKPLPRALNIVEPIAKQLGLKQHLFSSTDKLSGGQRQRTSIGRALIQQRPIFLGDEPVANVDEYQGDALLQLICQQHQTVVLALHDIAQSLSICTRIIGLQDGAIVIDAPSDQLQASDLAGLYGAS</sequence>
<dbReference type="InterPro" id="IPR003439">
    <property type="entry name" value="ABC_transporter-like_ATP-bd"/>
</dbReference>
<dbReference type="Gene3D" id="3.40.50.300">
    <property type="entry name" value="P-loop containing nucleotide triphosphate hydrolases"/>
    <property type="match status" value="1"/>
</dbReference>